<dbReference type="GO" id="GO:0005886">
    <property type="term" value="C:plasma membrane"/>
    <property type="evidence" value="ECO:0007669"/>
    <property type="project" value="TreeGrafter"/>
</dbReference>
<feature type="region of interest" description="Disordered" evidence="1">
    <location>
        <begin position="1035"/>
        <end position="1068"/>
    </location>
</feature>
<organism evidence="3 4">
    <name type="scientific">Stappia indica</name>
    <dbReference type="NCBI Taxonomy" id="538381"/>
    <lineage>
        <taxon>Bacteria</taxon>
        <taxon>Pseudomonadati</taxon>
        <taxon>Pseudomonadota</taxon>
        <taxon>Alphaproteobacteria</taxon>
        <taxon>Hyphomicrobiales</taxon>
        <taxon>Stappiaceae</taxon>
        <taxon>Stappia</taxon>
    </lineage>
</organism>
<dbReference type="KEGG" id="siw:GH266_06255"/>
<protein>
    <submittedName>
        <fullName evidence="3">AcrB/AcrD/AcrF family protein</fullName>
    </submittedName>
</protein>
<gene>
    <name evidence="3" type="ORF">GH266_06255</name>
</gene>
<feature type="transmembrane region" description="Helical" evidence="2">
    <location>
        <begin position="966"/>
        <end position="986"/>
    </location>
</feature>
<feature type="transmembrane region" description="Helical" evidence="2">
    <location>
        <begin position="390"/>
        <end position="414"/>
    </location>
</feature>
<dbReference type="Gene3D" id="3.30.70.1430">
    <property type="entry name" value="Multidrug efflux transporter AcrB pore domain"/>
    <property type="match status" value="2"/>
</dbReference>
<dbReference type="InterPro" id="IPR027463">
    <property type="entry name" value="AcrB_DN_DC_subdom"/>
</dbReference>
<evidence type="ECO:0000256" key="2">
    <source>
        <dbReference type="SAM" id="Phobius"/>
    </source>
</evidence>
<feature type="transmembrane region" description="Helical" evidence="2">
    <location>
        <begin position="863"/>
        <end position="882"/>
    </location>
</feature>
<feature type="transmembrane region" description="Helical" evidence="2">
    <location>
        <begin position="464"/>
        <end position="489"/>
    </location>
</feature>
<keyword evidence="2" id="KW-0472">Membrane</keyword>
<name>A0A857C5E9_9HYPH</name>
<evidence type="ECO:0000313" key="4">
    <source>
        <dbReference type="Proteomes" id="UP000435648"/>
    </source>
</evidence>
<dbReference type="Proteomes" id="UP000435648">
    <property type="component" value="Chromosome"/>
</dbReference>
<feature type="transmembrane region" description="Helical" evidence="2">
    <location>
        <begin position="992"/>
        <end position="1015"/>
    </location>
</feature>
<proteinExistence type="predicted"/>
<dbReference type="AlphaFoldDB" id="A0A857C5E9"/>
<dbReference type="SUPFAM" id="SSF82866">
    <property type="entry name" value="Multidrug efflux transporter AcrB transmembrane domain"/>
    <property type="match status" value="2"/>
</dbReference>
<dbReference type="SUPFAM" id="SSF82714">
    <property type="entry name" value="Multidrug efflux transporter AcrB TolC docking domain, DN and DC subdomains"/>
    <property type="match status" value="2"/>
</dbReference>
<feature type="transmembrane region" description="Helical" evidence="2">
    <location>
        <begin position="337"/>
        <end position="356"/>
    </location>
</feature>
<dbReference type="OrthoDB" id="9798415at2"/>
<dbReference type="Gene3D" id="3.30.70.1440">
    <property type="entry name" value="Multidrug efflux transporter AcrB pore domain"/>
    <property type="match status" value="1"/>
</dbReference>
<feature type="compositionally biased region" description="Low complexity" evidence="1">
    <location>
        <begin position="1056"/>
        <end position="1068"/>
    </location>
</feature>
<feature type="transmembrane region" description="Helical" evidence="2">
    <location>
        <begin position="530"/>
        <end position="552"/>
    </location>
</feature>
<keyword evidence="2" id="KW-0812">Transmembrane</keyword>
<keyword evidence="2" id="KW-1133">Transmembrane helix</keyword>
<dbReference type="GO" id="GO:0042910">
    <property type="term" value="F:xenobiotic transmembrane transporter activity"/>
    <property type="evidence" value="ECO:0007669"/>
    <property type="project" value="TreeGrafter"/>
</dbReference>
<dbReference type="EMBL" id="CP046908">
    <property type="protein sequence ID" value="QGZ34147.1"/>
    <property type="molecule type" value="Genomic_DNA"/>
</dbReference>
<reference evidence="3 4" key="1">
    <citation type="submission" date="2019-12" db="EMBL/GenBank/DDBJ databases">
        <title>The genome of Stappia indica PHM037.</title>
        <authorList>
            <person name="Kacar D."/>
            <person name="Galan B."/>
            <person name="Canedo L."/>
            <person name="Rodriguez P."/>
            <person name="de la Calle F."/>
            <person name="Garcia J.L."/>
        </authorList>
    </citation>
    <scope>NUCLEOTIDE SEQUENCE [LARGE SCALE GENOMIC DNA]</scope>
    <source>
        <strain evidence="3 4">PHM037</strain>
    </source>
</reference>
<evidence type="ECO:0000256" key="1">
    <source>
        <dbReference type="SAM" id="MobiDB-lite"/>
    </source>
</evidence>
<accession>A0A857C5E9</accession>
<feature type="transmembrane region" description="Helical" evidence="2">
    <location>
        <begin position="363"/>
        <end position="384"/>
    </location>
</feature>
<evidence type="ECO:0000313" key="3">
    <source>
        <dbReference type="EMBL" id="QGZ34147.1"/>
    </source>
</evidence>
<dbReference type="PANTHER" id="PTHR32063">
    <property type="match status" value="1"/>
</dbReference>
<dbReference type="PANTHER" id="PTHR32063:SF18">
    <property type="entry name" value="CATION EFFLUX SYSTEM PROTEIN"/>
    <property type="match status" value="1"/>
</dbReference>
<sequence>MSGFNLSAWAIRHQTLVLFFILVTAIAGVYAYGNLGRNEDPAFTVKVMVVTAVWPGASAEEMQEQVADRVETRLQTLPWLSRLETYTRPGFMATQIVLGDATPPSEVEELWYQARKKVGDISGELPQGVRGPFFNDEYADVYVQVHALTAPGATWTELSDLAEMARQSLLAVPGVEKVQLFGEQDQKIHVDISYAKLATLGIPASAIFDALAAQNAVVPSGSVDTPSETVQVRVSGSLTGVEAVAAVPVEAEGRVFRLGDIATVSRGVADPQSYVARYNGEDTILLGAAMSAGGNVLELGERLHEKAAEIKARLPVGAELHQVSNQPEVVEEAVGEFLLKFVVAISIVLLVSFLSLGFRTGIIVALSVPLTLGATFVVMMLMGIDLERISLGALILSLGLLVDDAIIAIEMMVVKIEQGWDRFRAATFAWESTAFPMLTGTLVTAAGFLPVGFAASAAGEYAGGIFWVVTTALLISWLVAVVFTPYLGLKLLPRSLERHAAERGHIDEEAIYHTPSYNRLRAMVTAALRFRVPVVLGTVGLLVLAGYGMGFVKQQFFPNSSRPEVLVELKGPEGSSFAATEREAKAIEDWLKTNEHVDYFTTYVGAGAPRFFLAYNPALPNPSYALVLVQTKGGEHADALVDELQARFAEAEGAVRGRANKLELGPPVGYPVQFRVVGQDLEEVRAAAAKVRDAMRASPDTRNTELQWGEKVKSVRLEVDQDRARALGLSTSEIGQSLQTLLSGYEVTSLREGRHSVGVVVRADETERAALGDIGDMVLQVRDGRAIPVSQVARIVYTAEDPILWRRNRETVLTVRADVAPGLQAPDVTASLLPKMREIEATLPAGYRIDTGGAAEESAKANVALAAVFPLMFLAMAVLIMLQMQSFSKMALVFLTFPLGLIGAVAALLIADAAFGFVAILGVIALGGMVMRNTLILADQIDHDLHAGATMRRAIVESTVRRARPVILTALAAVLAFIPLTMNIFWGPMAIAMIGGLTVATVLTLVFLPALYALWFRNRLDKTEAEVMAARQARREAANTGKADTEAANTDVAERATAPAPALPQAAE</sequence>
<dbReference type="Gene3D" id="3.30.70.1320">
    <property type="entry name" value="Multidrug efflux transporter AcrB pore domain like"/>
    <property type="match status" value="1"/>
</dbReference>
<dbReference type="PRINTS" id="PR00702">
    <property type="entry name" value="ACRIFLAVINRP"/>
</dbReference>
<dbReference type="SUPFAM" id="SSF82693">
    <property type="entry name" value="Multidrug efflux transporter AcrB pore domain, PN1, PN2, PC1 and PC2 subdomains"/>
    <property type="match status" value="3"/>
</dbReference>
<dbReference type="RefSeq" id="WP_158193130.1">
    <property type="nucleotide sequence ID" value="NZ_CP046908.1"/>
</dbReference>
<dbReference type="Pfam" id="PF00873">
    <property type="entry name" value="ACR_tran"/>
    <property type="match status" value="1"/>
</dbReference>
<dbReference type="Gene3D" id="1.20.1640.10">
    <property type="entry name" value="Multidrug efflux transporter AcrB transmembrane domain"/>
    <property type="match status" value="2"/>
</dbReference>
<dbReference type="Gene3D" id="3.30.2090.10">
    <property type="entry name" value="Multidrug efflux transporter AcrB TolC docking domain, DN and DC subdomains"/>
    <property type="match status" value="2"/>
</dbReference>
<feature type="transmembrane region" description="Helical" evidence="2">
    <location>
        <begin position="435"/>
        <end position="458"/>
    </location>
</feature>
<dbReference type="InterPro" id="IPR001036">
    <property type="entry name" value="Acrflvin-R"/>
</dbReference>